<reference evidence="2" key="1">
    <citation type="submission" date="2020-10" db="EMBL/GenBank/DDBJ databases">
        <authorList>
            <person name="Gilroy R."/>
        </authorList>
    </citation>
    <scope>NUCLEOTIDE SEQUENCE</scope>
    <source>
        <strain evidence="2">B1-8020</strain>
    </source>
</reference>
<proteinExistence type="predicted"/>
<dbReference type="AlphaFoldDB" id="A0A9D9II47"/>
<evidence type="ECO:0000313" key="2">
    <source>
        <dbReference type="EMBL" id="MBO8473242.1"/>
    </source>
</evidence>
<comment type="caution">
    <text evidence="2">The sequence shown here is derived from an EMBL/GenBank/DDBJ whole genome shotgun (WGS) entry which is preliminary data.</text>
</comment>
<protein>
    <recommendedName>
        <fullName evidence="4">Insulinase family protein</fullName>
    </recommendedName>
</protein>
<evidence type="ECO:0000256" key="1">
    <source>
        <dbReference type="SAM" id="SignalP"/>
    </source>
</evidence>
<accession>A0A9D9II47</accession>
<dbReference type="EMBL" id="JADIMA010000061">
    <property type="protein sequence ID" value="MBO8473242.1"/>
    <property type="molecule type" value="Genomic_DNA"/>
</dbReference>
<dbReference type="Proteomes" id="UP000823604">
    <property type="component" value="Unassembled WGS sequence"/>
</dbReference>
<keyword evidence="1" id="KW-0732">Signal</keyword>
<gene>
    <name evidence="2" type="ORF">IAB81_06385</name>
</gene>
<feature type="signal peptide" evidence="1">
    <location>
        <begin position="1"/>
        <end position="22"/>
    </location>
</feature>
<dbReference type="Gene3D" id="3.30.830.10">
    <property type="entry name" value="Metalloenzyme, LuxS/M16 peptidase-like"/>
    <property type="match status" value="1"/>
</dbReference>
<evidence type="ECO:0000313" key="3">
    <source>
        <dbReference type="Proteomes" id="UP000823604"/>
    </source>
</evidence>
<evidence type="ECO:0008006" key="4">
    <source>
        <dbReference type="Google" id="ProtNLM"/>
    </source>
</evidence>
<name>A0A9D9II47_9BACT</name>
<organism evidence="2 3">
    <name type="scientific">Candidatus Merdivivens pullicola</name>
    <dbReference type="NCBI Taxonomy" id="2840872"/>
    <lineage>
        <taxon>Bacteria</taxon>
        <taxon>Pseudomonadati</taxon>
        <taxon>Bacteroidota</taxon>
        <taxon>Bacteroidia</taxon>
        <taxon>Bacteroidales</taxon>
        <taxon>Muribaculaceae</taxon>
        <taxon>Muribaculaceae incertae sedis</taxon>
        <taxon>Candidatus Merdivivens</taxon>
    </lineage>
</organism>
<dbReference type="GO" id="GO:0046872">
    <property type="term" value="F:metal ion binding"/>
    <property type="evidence" value="ECO:0007669"/>
    <property type="project" value="InterPro"/>
</dbReference>
<dbReference type="SUPFAM" id="SSF63411">
    <property type="entry name" value="LuxS/MPP-like metallohydrolase"/>
    <property type="match status" value="1"/>
</dbReference>
<reference evidence="2" key="2">
    <citation type="journal article" date="2021" name="PeerJ">
        <title>Extensive microbial diversity within the chicken gut microbiome revealed by metagenomics and culture.</title>
        <authorList>
            <person name="Gilroy R."/>
            <person name="Ravi A."/>
            <person name="Getino M."/>
            <person name="Pursley I."/>
            <person name="Horton D.L."/>
            <person name="Alikhan N.F."/>
            <person name="Baker D."/>
            <person name="Gharbi K."/>
            <person name="Hall N."/>
            <person name="Watson M."/>
            <person name="Adriaenssens E.M."/>
            <person name="Foster-Nyarko E."/>
            <person name="Jarju S."/>
            <person name="Secka A."/>
            <person name="Antonio M."/>
            <person name="Oren A."/>
            <person name="Chaudhuri R.R."/>
            <person name="La Ragione R."/>
            <person name="Hildebrand F."/>
            <person name="Pallen M.J."/>
        </authorList>
    </citation>
    <scope>NUCLEOTIDE SEQUENCE</scope>
    <source>
        <strain evidence="2">B1-8020</strain>
    </source>
</reference>
<feature type="chain" id="PRO_5039723429" description="Insulinase family protein" evidence="1">
    <location>
        <begin position="23"/>
        <end position="821"/>
    </location>
</feature>
<dbReference type="InterPro" id="IPR011249">
    <property type="entry name" value="Metalloenz_LuxS/M16"/>
</dbReference>
<sequence length="821" mass="89751">MIIAALLVSFLFLPALRFTAAAAPEVLPDAGCVVKGVLGNGLSYYLIQDASDASVADFVLVKKYGGVSLKEALGSLYSFPDGSAARFLARAGAPLGASSYSETDGDAAVYTFKGVRLQDRDVADSAILLMANIASVCGEPFSGQALIVSGDIDPERILASISLLTMYEPYRKDTSATDSARDDVHAGIVPLSRGMSRDGGGEIVTVSMTFRRAFLPPELRSTVIVPVGRKMDIYAVSVLDRRLELAAEACGLDLLDHSVSVSDSADVDVFRAEMSVPSSMAGDAGRVLENVFADAAAGGFSLEEYRAADLSFYGGVLDYCVGTVRESMTERAVGNFLYGTSLASPQDEWKYLSFRPLADTLGLSYLNRYVAAMLEPVLDGTSSGTSVVYDFPEADTSFLPVARRTASKGSKREYLSGASLLSFSNGLKVYYMENDEERAVTFSLFYRGGYSEDDAIGDGAGAFYSDIIKTDSIAGMDYRRFERMLEWHGISLEYDFALNYVEISGRCPVRSLGILWRALDALINHRSADNGAFEKYVRNERMRLVSSARNNIVADTLDALVHPFSYYSPMKRLDALERLDYGRIREFISGKLKQTGNMVLAFMSPLSEEGFRDCCREYSGWYERKKPVRHGNYDNILNTFSGNVTSSLPVGGMSVGKGGRLDLLYAIPCDYASKNYYLAKTVEKLVKPVIDQALADFGTSSETGVYFGYPPDDYCYVHIMVFLPEGLEPANAAHEIKSVLRNLRNPSAEAVERAGRLVKNETESFYASAAAWFTLIKDRYVFNKNMYSHYGKDISGITAEDAGAFVGKMLKSGCVEVYVLN</sequence>